<dbReference type="GO" id="GO:0008236">
    <property type="term" value="F:serine-type peptidase activity"/>
    <property type="evidence" value="ECO:0007669"/>
    <property type="project" value="UniProtKB-KW"/>
</dbReference>
<keyword evidence="2" id="KW-0031">Aminopeptidase</keyword>
<protein>
    <submittedName>
        <fullName evidence="6">Dipeptidylpeptidase</fullName>
    </submittedName>
</protein>
<dbReference type="GO" id="GO:0006508">
    <property type="term" value="P:proteolysis"/>
    <property type="evidence" value="ECO:0007669"/>
    <property type="project" value="InterPro"/>
</dbReference>
<evidence type="ECO:0000259" key="5">
    <source>
        <dbReference type="Pfam" id="PF00930"/>
    </source>
</evidence>
<dbReference type="PANTHER" id="PTHR11731">
    <property type="entry name" value="PROTEASE FAMILY S9B,C DIPEPTIDYL-PEPTIDASE IV-RELATED"/>
    <property type="match status" value="1"/>
</dbReference>
<proteinExistence type="inferred from homology"/>
<gene>
    <name evidence="6" type="primary">DPP8</name>
    <name evidence="6" type="ORF">EC973_004032</name>
</gene>
<dbReference type="InterPro" id="IPR050278">
    <property type="entry name" value="Serine_Prot_S9B/DPPIV"/>
</dbReference>
<dbReference type="GO" id="GO:0008239">
    <property type="term" value="F:dipeptidyl-peptidase activity"/>
    <property type="evidence" value="ECO:0007669"/>
    <property type="project" value="TreeGrafter"/>
</dbReference>
<evidence type="ECO:0000313" key="7">
    <source>
        <dbReference type="Proteomes" id="UP000605846"/>
    </source>
</evidence>
<dbReference type="Proteomes" id="UP000605846">
    <property type="component" value="Unassembled WGS sequence"/>
</dbReference>
<dbReference type="Pfam" id="PF00326">
    <property type="entry name" value="Peptidase_S9"/>
    <property type="match status" value="1"/>
</dbReference>
<feature type="domain" description="Dipeptidylpeptidase IV N-terminal" evidence="5">
    <location>
        <begin position="199"/>
        <end position="553"/>
    </location>
</feature>
<keyword evidence="2" id="KW-0378">Hydrolase</keyword>
<dbReference type="EMBL" id="JABAYA010000023">
    <property type="protein sequence ID" value="KAF7729659.1"/>
    <property type="molecule type" value="Genomic_DNA"/>
</dbReference>
<evidence type="ECO:0000259" key="4">
    <source>
        <dbReference type="Pfam" id="PF00326"/>
    </source>
</evidence>
<dbReference type="InterPro" id="IPR002469">
    <property type="entry name" value="Peptidase_S9B_N"/>
</dbReference>
<dbReference type="OrthoDB" id="16520at2759"/>
<evidence type="ECO:0000313" key="6">
    <source>
        <dbReference type="EMBL" id="KAF7729659.1"/>
    </source>
</evidence>
<dbReference type="SUPFAM" id="SSF53474">
    <property type="entry name" value="alpha/beta-Hydrolases"/>
    <property type="match status" value="1"/>
</dbReference>
<keyword evidence="7" id="KW-1185">Reference proteome</keyword>
<dbReference type="Pfam" id="PF00930">
    <property type="entry name" value="DPPIV_N"/>
    <property type="match status" value="1"/>
</dbReference>
<dbReference type="AlphaFoldDB" id="A0A8H7EUY0"/>
<reference evidence="6" key="1">
    <citation type="submission" date="2020-01" db="EMBL/GenBank/DDBJ databases">
        <title>Genome Sequencing of Three Apophysomyces-Like Fungal Strains Confirms a Novel Fungal Genus in the Mucoromycota with divergent Burkholderia-like Endosymbiotic Bacteria.</title>
        <authorList>
            <person name="Stajich J.E."/>
            <person name="Macias A.M."/>
            <person name="Carter-House D."/>
            <person name="Lovett B."/>
            <person name="Kasson L.R."/>
            <person name="Berry K."/>
            <person name="Grigoriev I."/>
            <person name="Chang Y."/>
            <person name="Spatafora J."/>
            <person name="Kasson M.T."/>
        </authorList>
    </citation>
    <scope>NUCLEOTIDE SEQUENCE</scope>
    <source>
        <strain evidence="6">NRRL A-21654</strain>
    </source>
</reference>
<dbReference type="SUPFAM" id="SSF82171">
    <property type="entry name" value="DPP6 N-terminal domain-like"/>
    <property type="match status" value="1"/>
</dbReference>
<dbReference type="PANTHER" id="PTHR11731:SF193">
    <property type="entry name" value="DIPEPTIDYL PEPTIDASE 9"/>
    <property type="match status" value="1"/>
</dbReference>
<dbReference type="GO" id="GO:0004177">
    <property type="term" value="F:aminopeptidase activity"/>
    <property type="evidence" value="ECO:0007669"/>
    <property type="project" value="UniProtKB-KW"/>
</dbReference>
<keyword evidence="2" id="KW-0645">Protease</keyword>
<comment type="caution">
    <text evidence="6">The sequence shown here is derived from an EMBL/GenBank/DDBJ whole genome shotgun (WGS) entry which is preliminary data.</text>
</comment>
<feature type="domain" description="Peptidase S9 prolyl oligopeptidase catalytic" evidence="4">
    <location>
        <begin position="693"/>
        <end position="822"/>
    </location>
</feature>
<evidence type="ECO:0000256" key="1">
    <source>
        <dbReference type="ARBA" id="ARBA00006150"/>
    </source>
</evidence>
<evidence type="ECO:0000256" key="2">
    <source>
        <dbReference type="ARBA" id="ARBA00022438"/>
    </source>
</evidence>
<accession>A0A8H7EUY0</accession>
<comment type="similarity">
    <text evidence="1">Belongs to the peptidase S9B family.</text>
</comment>
<name>A0A8H7EUY0_9FUNG</name>
<dbReference type="InterPro" id="IPR001375">
    <property type="entry name" value="Peptidase_S9_cat"/>
</dbReference>
<organism evidence="6 7">
    <name type="scientific">Apophysomyces ossiformis</name>
    <dbReference type="NCBI Taxonomy" id="679940"/>
    <lineage>
        <taxon>Eukaryota</taxon>
        <taxon>Fungi</taxon>
        <taxon>Fungi incertae sedis</taxon>
        <taxon>Mucoromycota</taxon>
        <taxon>Mucoromycotina</taxon>
        <taxon>Mucoromycetes</taxon>
        <taxon>Mucorales</taxon>
        <taxon>Mucorineae</taxon>
        <taxon>Mucoraceae</taxon>
        <taxon>Apophysomyces</taxon>
    </lineage>
</organism>
<dbReference type="Gene3D" id="3.40.50.1820">
    <property type="entry name" value="alpha/beta hydrolase"/>
    <property type="match status" value="1"/>
</dbReference>
<keyword evidence="3" id="KW-0720">Serine protease</keyword>
<sequence length="848" mass="96669">MSKVYTWEQIRNHVRACRSRIQTLYSLRTLSTVKDFCFDADHRKLYFLGDNQNQQGYTSRDLKLYEVDLNDVQLEDIKYFYPSVSEDVGSSCSFTSTADAYIARCASFPIAPWSPAFTQCAISGQDPENTSIDPVLPSSKHRIPGISRFQLVHDRVLFTFADNIYVADLGQMPVLIPERHPSFPSSSSITNSTESQALHLLRKSTKKDPKLGGQNNDLVAFIRDRDLWVTDFEGHEMQLTFCSSNPAMNCGLAEYIMQEEFCRSTGYYWGSSTATGFERLLYLETSEEAVEQVILKSPLALESETQPVRYPRPGQANAVSDLRIVEFRMGSNTCQAEIKHKQLWNRSIRNMFPWAEYIVRFGWLSGGESVWVQILSRDQKQTALVKIRYSYFASEEEYKKRDAPSDYQDQPGPEILWQETSDTWINVTDAYYFLPQASEDMTKFIWASEKSGFRHLYLVEKRLECSEADVLQLTRGDWCVLDKELFVDERRQLVYFMAKKDTCTEAHLYVISFDRTCSYRSIHRLTELGFSHQITLNTTMDIFVDCFSSLHHPQVIAIRRLNHDTPDHLPIVAEGMTVLLTKIPPSSSDQSKSESTFVPAPKFQVAAIPKSLSYDGSEQGKGEVQEMTRLPQATIFHYSTSDGVTLYGYLFKPVHYQAGMTYPTVLHVYGGPKSQLVMNDFKYPRLLRYLLSACFGFAVVVIDGRGSWDRGMAFESYVKHKLGMVEVQDQLDGLRHVHDMKLGAEPTEDGDVVSVVDLSRIAITGWSYGGYLSLMGLAQHPDAFRIAIAGAPVTQWELYDSAYTERYMGLPSENAEAYKRSNVLNWVGDFPDRYKGKCKKTISCMTET</sequence>
<dbReference type="InterPro" id="IPR029058">
    <property type="entry name" value="AB_hydrolase_fold"/>
</dbReference>
<evidence type="ECO:0000256" key="3">
    <source>
        <dbReference type="ARBA" id="ARBA00022825"/>
    </source>
</evidence>
<dbReference type="Gene3D" id="2.140.10.30">
    <property type="entry name" value="Dipeptidylpeptidase IV, N-terminal domain"/>
    <property type="match status" value="1"/>
</dbReference>